<proteinExistence type="predicted"/>
<evidence type="ECO:0000313" key="1">
    <source>
        <dbReference type="EMBL" id="KAF3040079.1"/>
    </source>
</evidence>
<protein>
    <submittedName>
        <fullName evidence="1">Uncharacterized protein</fullName>
    </submittedName>
</protein>
<comment type="caution">
    <text evidence="1">The sequence shown here is derived from an EMBL/GenBank/DDBJ whole genome shotgun (WGS) entry which is preliminary data.</text>
</comment>
<dbReference type="OrthoDB" id="4130940at2759"/>
<dbReference type="EMBL" id="SWKV01000027">
    <property type="protein sequence ID" value="KAF3040079.1"/>
    <property type="molecule type" value="Genomic_DNA"/>
</dbReference>
<gene>
    <name evidence="1" type="ORF">E8E12_005345</name>
</gene>
<evidence type="ECO:0000313" key="2">
    <source>
        <dbReference type="Proteomes" id="UP000758155"/>
    </source>
</evidence>
<dbReference type="AlphaFoldDB" id="A0A9P5C0V6"/>
<keyword evidence="2" id="KW-1185">Reference proteome</keyword>
<dbReference type="Proteomes" id="UP000758155">
    <property type="component" value="Unassembled WGS sequence"/>
</dbReference>
<name>A0A9P5C0V6_9PLEO</name>
<accession>A0A9P5C0V6</accession>
<sequence>MFALPFNPLINTIAGRIYDAVKPEVIYPTSTPYQQAKNSVPDLFVDQQVSHSTTRWAQILAASPATYEHCRVISLTWAKALASPLSHEFVQFIVEDDRNGTRTRVFSDRIDKDEPDRVILGRDWSSTNNPSDQKDMPMPLYSVTFDGNRPQVADFAALLAAVTARAPVYHLYNTMCWWYAKSVFDSAVARYGGQQRQWTFSRYAYTMVIWDYTITPKYQMEDEARAFKKQNIEGMSYQTPSRGSDAPKPLSSEEYLAKVGIMLKNEEIQKEYEEALQVNGGEKIDPQLLKVVVQTVQDNAPELPAKTGEFKKAADTFIKTVLNEADAEQNLEAFDAAWQKNQRVERNVPADDDTKFIRRKEFYFGQPGQQEKQDFDRAMECFVGGVLRLLDEDKAAPQTEP</sequence>
<organism evidence="1 2">
    <name type="scientific">Didymella heteroderae</name>
    <dbReference type="NCBI Taxonomy" id="1769908"/>
    <lineage>
        <taxon>Eukaryota</taxon>
        <taxon>Fungi</taxon>
        <taxon>Dikarya</taxon>
        <taxon>Ascomycota</taxon>
        <taxon>Pezizomycotina</taxon>
        <taxon>Dothideomycetes</taxon>
        <taxon>Pleosporomycetidae</taxon>
        <taxon>Pleosporales</taxon>
        <taxon>Pleosporineae</taxon>
        <taxon>Didymellaceae</taxon>
        <taxon>Didymella</taxon>
    </lineage>
</organism>
<reference evidence="1" key="1">
    <citation type="submission" date="2019-04" db="EMBL/GenBank/DDBJ databases">
        <title>Sequencing of skin fungus with MAO and IRED activity.</title>
        <authorList>
            <person name="Marsaioli A.J."/>
            <person name="Bonatto J.M.C."/>
            <person name="Reis Junior O."/>
        </authorList>
    </citation>
    <scope>NUCLEOTIDE SEQUENCE</scope>
    <source>
        <strain evidence="1">28M1</strain>
    </source>
</reference>